<dbReference type="GO" id="GO:0032502">
    <property type="term" value="P:developmental process"/>
    <property type="evidence" value="ECO:0007669"/>
    <property type="project" value="TreeGrafter"/>
</dbReference>
<sequence length="563" mass="61286">MSRLCKKKPSVFTDDPLANSQVCQKLTLLGRIVSSSYGPHGGLKQVHNNVGGHVVTTSTSSVLLKEIQVSEPLLKLITTAILNHTERFSECGLFAAILCLGLINNAKRLDLRTSVAIKVYNHLLEACNRYLSEDKCICKVQIEFSSCQLLVTLAQTVITSKPACMLTSKEAQYVSSLVVQSFLRSVPCDSPGKVCFGRTVILSIEGESVEDSAVFPGLLVEMPEMLRSAELERYGPGLYKLVLFSTSLAGDLSEIGEATIEIHAGVNPEGMVLDQLLKLGEQTVRDEVSVFACQKVIHPVLQQYLREHGVVVIERLGRALMEPVCQLTGAQEVASLYSPVPPEAYGQIRGLCVRRCGSRELLHLLPSGDQAVSTMLLCHRNETVLDELKVVCKKAEHVLRLTLKDPWALLGGGCTETLLAAYIRHTSQGTHPDVLSAMGISRSELLLGVDAFCRSLESVALSLRQHGQDCLIDLSHAHNWLSHLDTQGSGPVSCGCGLIEIKSDMNWTPLNTGYDPFLPAPITNSTSQPRVLDSFSAKVNALNVAVEIANLILDVKCIIRDVN</sequence>
<dbReference type="SUPFAM" id="SSF52029">
    <property type="entry name" value="GroEL apical domain-like"/>
    <property type="match status" value="1"/>
</dbReference>
<evidence type="ECO:0000313" key="1">
    <source>
        <dbReference type="Proteomes" id="UP000504632"/>
    </source>
</evidence>
<name>A0A6J2VCI1_CHACN</name>
<gene>
    <name evidence="2" type="primary">mkks</name>
</gene>
<dbReference type="GeneID" id="115810959"/>
<dbReference type="GO" id="GO:0005737">
    <property type="term" value="C:cytoplasm"/>
    <property type="evidence" value="ECO:0007669"/>
    <property type="project" value="TreeGrafter"/>
</dbReference>
<dbReference type="InterPro" id="IPR002423">
    <property type="entry name" value="Cpn60/GroEL/TCP-1"/>
</dbReference>
<dbReference type="RefSeq" id="XP_030628891.1">
    <property type="nucleotide sequence ID" value="XM_030773031.1"/>
</dbReference>
<dbReference type="GO" id="GO:0051082">
    <property type="term" value="F:unfolded protein binding"/>
    <property type="evidence" value="ECO:0007669"/>
    <property type="project" value="InterPro"/>
</dbReference>
<dbReference type="InterPro" id="IPR028790">
    <property type="entry name" value="MKKS"/>
</dbReference>
<evidence type="ECO:0000313" key="2">
    <source>
        <dbReference type="RefSeq" id="XP_030628891.1"/>
    </source>
</evidence>
<dbReference type="Gene3D" id="3.50.7.10">
    <property type="entry name" value="GroEL"/>
    <property type="match status" value="1"/>
</dbReference>
<dbReference type="GO" id="GO:0005634">
    <property type="term" value="C:nucleus"/>
    <property type="evidence" value="ECO:0007669"/>
    <property type="project" value="TreeGrafter"/>
</dbReference>
<dbReference type="InterPro" id="IPR027410">
    <property type="entry name" value="TCP-1-like_intermed_sf"/>
</dbReference>
<dbReference type="InterPro" id="IPR027413">
    <property type="entry name" value="GROEL-like_equatorial_sf"/>
</dbReference>
<dbReference type="GO" id="GO:0005524">
    <property type="term" value="F:ATP binding"/>
    <property type="evidence" value="ECO:0007669"/>
    <property type="project" value="InterPro"/>
</dbReference>
<reference evidence="2" key="1">
    <citation type="submission" date="2025-08" db="UniProtKB">
        <authorList>
            <consortium name="RefSeq"/>
        </authorList>
    </citation>
    <scope>IDENTIFICATION</scope>
</reference>
<proteinExistence type="predicted"/>
<dbReference type="PANTHER" id="PTHR46787">
    <property type="entry name" value="SYNDROMES PUTATIVE CHAPERONIN-RELATED"/>
    <property type="match status" value="1"/>
</dbReference>
<dbReference type="Pfam" id="PF00118">
    <property type="entry name" value="Cpn60_TCP1"/>
    <property type="match status" value="1"/>
</dbReference>
<dbReference type="Gene3D" id="3.30.260.10">
    <property type="entry name" value="TCP-1-like chaperonin intermediate domain"/>
    <property type="match status" value="1"/>
</dbReference>
<dbReference type="InterPro" id="IPR027409">
    <property type="entry name" value="GroEL-like_apical_dom_sf"/>
</dbReference>
<dbReference type="GO" id="GO:0060271">
    <property type="term" value="P:cilium assembly"/>
    <property type="evidence" value="ECO:0007669"/>
    <property type="project" value="InterPro"/>
</dbReference>
<dbReference type="GO" id="GO:0051131">
    <property type="term" value="P:chaperone-mediated protein complex assembly"/>
    <property type="evidence" value="ECO:0007669"/>
    <property type="project" value="TreeGrafter"/>
</dbReference>
<dbReference type="Gene3D" id="1.10.560.10">
    <property type="entry name" value="GroEL-like equatorial domain"/>
    <property type="match status" value="1"/>
</dbReference>
<protein>
    <submittedName>
        <fullName evidence="2">Molecular chaperone MKKS</fullName>
    </submittedName>
</protein>
<dbReference type="OrthoDB" id="528704at2759"/>
<dbReference type="SUPFAM" id="SSF48592">
    <property type="entry name" value="GroEL equatorial domain-like"/>
    <property type="match status" value="1"/>
</dbReference>
<organism evidence="1 2">
    <name type="scientific">Chanos chanos</name>
    <name type="common">Milkfish</name>
    <name type="synonym">Mugil chanos</name>
    <dbReference type="NCBI Taxonomy" id="29144"/>
    <lineage>
        <taxon>Eukaryota</taxon>
        <taxon>Metazoa</taxon>
        <taxon>Chordata</taxon>
        <taxon>Craniata</taxon>
        <taxon>Vertebrata</taxon>
        <taxon>Euteleostomi</taxon>
        <taxon>Actinopterygii</taxon>
        <taxon>Neopterygii</taxon>
        <taxon>Teleostei</taxon>
        <taxon>Ostariophysi</taxon>
        <taxon>Gonorynchiformes</taxon>
        <taxon>Chanidae</taxon>
        <taxon>Chanos</taxon>
    </lineage>
</organism>
<dbReference type="InParanoid" id="A0A6J2VCI1"/>
<dbReference type="PANTHER" id="PTHR46787:SF1">
    <property type="entry name" value="MOLECULAR CHAPERONE MKKS"/>
    <property type="match status" value="1"/>
</dbReference>
<dbReference type="GO" id="GO:0006457">
    <property type="term" value="P:protein folding"/>
    <property type="evidence" value="ECO:0007669"/>
    <property type="project" value="InterPro"/>
</dbReference>
<dbReference type="AlphaFoldDB" id="A0A6J2VCI1"/>
<keyword evidence="1" id="KW-1185">Reference proteome</keyword>
<dbReference type="GO" id="GO:1902636">
    <property type="term" value="C:kinociliary basal body"/>
    <property type="evidence" value="ECO:0007669"/>
    <property type="project" value="TreeGrafter"/>
</dbReference>
<accession>A0A6J2VCI1</accession>
<dbReference type="Proteomes" id="UP000504632">
    <property type="component" value="Chromosome 4"/>
</dbReference>
<dbReference type="CTD" id="8195"/>